<keyword evidence="2" id="KW-1185">Reference proteome</keyword>
<gene>
    <name evidence="1" type="ORF">IEQ34_004344</name>
</gene>
<dbReference type="Proteomes" id="UP000775213">
    <property type="component" value="Unassembled WGS sequence"/>
</dbReference>
<sequence>MSHVEQSNRGALGNRLPSVVAAAPIAPPSHPRVVASMSLTPSRALVLAQVVGLTILHRNHEAASCLKPCSGLLFFLIYCGIPYNLDLDFISKFEDTFFSPRILHSLGFIFNHPLKLDSATNNGSRPLVTRVLVELDISKQCPNCVWIGPKNF</sequence>
<proteinExistence type="predicted"/>
<dbReference type="AlphaFoldDB" id="A0AAV7HET9"/>
<reference evidence="1 2" key="1">
    <citation type="journal article" date="2021" name="Hortic Res">
        <title>Chromosome-scale assembly of the Dendrobium chrysotoxum genome enhances the understanding of orchid evolution.</title>
        <authorList>
            <person name="Zhang Y."/>
            <person name="Zhang G.Q."/>
            <person name="Zhang D."/>
            <person name="Liu X.D."/>
            <person name="Xu X.Y."/>
            <person name="Sun W.H."/>
            <person name="Yu X."/>
            <person name="Zhu X."/>
            <person name="Wang Z.W."/>
            <person name="Zhao X."/>
            <person name="Zhong W.Y."/>
            <person name="Chen H."/>
            <person name="Yin W.L."/>
            <person name="Huang T."/>
            <person name="Niu S.C."/>
            <person name="Liu Z.J."/>
        </authorList>
    </citation>
    <scope>NUCLEOTIDE SEQUENCE [LARGE SCALE GENOMIC DNA]</scope>
    <source>
        <strain evidence="1">Lindl</strain>
    </source>
</reference>
<accession>A0AAV7HET9</accession>
<organism evidence="1 2">
    <name type="scientific">Dendrobium chrysotoxum</name>
    <name type="common">Orchid</name>
    <dbReference type="NCBI Taxonomy" id="161865"/>
    <lineage>
        <taxon>Eukaryota</taxon>
        <taxon>Viridiplantae</taxon>
        <taxon>Streptophyta</taxon>
        <taxon>Embryophyta</taxon>
        <taxon>Tracheophyta</taxon>
        <taxon>Spermatophyta</taxon>
        <taxon>Magnoliopsida</taxon>
        <taxon>Liliopsida</taxon>
        <taxon>Asparagales</taxon>
        <taxon>Orchidaceae</taxon>
        <taxon>Epidendroideae</taxon>
        <taxon>Malaxideae</taxon>
        <taxon>Dendrobiinae</taxon>
        <taxon>Dendrobium</taxon>
    </lineage>
</organism>
<evidence type="ECO:0000313" key="1">
    <source>
        <dbReference type="EMBL" id="KAH0467106.1"/>
    </source>
</evidence>
<comment type="caution">
    <text evidence="1">The sequence shown here is derived from an EMBL/GenBank/DDBJ whole genome shotgun (WGS) entry which is preliminary data.</text>
</comment>
<evidence type="ECO:0000313" key="2">
    <source>
        <dbReference type="Proteomes" id="UP000775213"/>
    </source>
</evidence>
<dbReference type="EMBL" id="JAGFBR010000005">
    <property type="protein sequence ID" value="KAH0467106.1"/>
    <property type="molecule type" value="Genomic_DNA"/>
</dbReference>
<protein>
    <submittedName>
        <fullName evidence="1">Uncharacterized protein</fullName>
    </submittedName>
</protein>
<name>A0AAV7HET9_DENCH</name>